<dbReference type="Pfam" id="PF00570">
    <property type="entry name" value="HRDC"/>
    <property type="match status" value="1"/>
</dbReference>
<sequence>MPLITDTDTLAAFCEGLKGADYITLDTEFMRESTYWPQLCLVQVAGPVDDDGKAPEGSGAVIDPLAEGIDLAPLDELLHDDSMVKVLHAARQDLEIFYKRSGRLPAPIFDSQVAAMVCGFGDQVAYDKLVAQLAGAEIDKSSRFTDWSRRPLTDRQIHYALSDVTHLRQVFLALKAQLEENGRTPWLAEEMGRLTDPRTYAMQPEDAWLRVKTRGAKPRALAVLREVAAWRERAAQERDIPRNRLLRDEALLDIAGHPPTDEAGLSRIRGMPRGFAQGPMGKALMAAIKRGIDTPKSEWPMQDRQPRKAKPPASIVELLRVLLRVKAEEHDVAQRLIATSDDLEAIAADDAAEVAALAGWRREIFGEDALALKAGKLALAVGGARPRVIPLED</sequence>
<dbReference type="Pfam" id="PF01612">
    <property type="entry name" value="DNA_pol_A_exo1"/>
    <property type="match status" value="1"/>
</dbReference>
<comment type="subcellular location">
    <subcellularLocation>
        <location evidence="6">Cytoplasm</location>
    </subcellularLocation>
</comment>
<dbReference type="PANTHER" id="PTHR47649">
    <property type="entry name" value="RIBONUCLEASE D"/>
    <property type="match status" value="1"/>
</dbReference>
<dbReference type="SUPFAM" id="SSF53098">
    <property type="entry name" value="Ribonuclease H-like"/>
    <property type="match status" value="1"/>
</dbReference>
<dbReference type="NCBIfam" id="TIGR01388">
    <property type="entry name" value="rnd"/>
    <property type="match status" value="1"/>
</dbReference>
<dbReference type="InterPro" id="IPR002562">
    <property type="entry name" value="3'-5'_exonuclease_dom"/>
</dbReference>
<dbReference type="SMART" id="SM00474">
    <property type="entry name" value="35EXOc"/>
    <property type="match status" value="1"/>
</dbReference>
<comment type="similarity">
    <text evidence="6">Belongs to the RNase D family.</text>
</comment>
<keyword evidence="1 6" id="KW-0963">Cytoplasm</keyword>
<evidence type="ECO:0000313" key="8">
    <source>
        <dbReference type="EMBL" id="MFC3229095.1"/>
    </source>
</evidence>
<dbReference type="InterPro" id="IPR051086">
    <property type="entry name" value="RNase_D-like"/>
</dbReference>
<evidence type="ECO:0000256" key="2">
    <source>
        <dbReference type="ARBA" id="ARBA00022694"/>
    </source>
</evidence>
<proteinExistence type="inferred from homology"/>
<dbReference type="InterPro" id="IPR006292">
    <property type="entry name" value="RNase_D"/>
</dbReference>
<evidence type="ECO:0000313" key="9">
    <source>
        <dbReference type="Proteomes" id="UP001595528"/>
    </source>
</evidence>
<dbReference type="Proteomes" id="UP001595528">
    <property type="component" value="Unassembled WGS sequence"/>
</dbReference>
<gene>
    <name evidence="6 8" type="primary">rnd</name>
    <name evidence="8" type="ORF">ACFOGJ_17750</name>
</gene>
<evidence type="ECO:0000256" key="5">
    <source>
        <dbReference type="ARBA" id="ARBA00022839"/>
    </source>
</evidence>
<dbReference type="CDD" id="cd06142">
    <property type="entry name" value="RNaseD_exo"/>
    <property type="match status" value="1"/>
</dbReference>
<dbReference type="InterPro" id="IPR012337">
    <property type="entry name" value="RNaseH-like_sf"/>
</dbReference>
<keyword evidence="4 6" id="KW-0378">Hydrolase</keyword>
<dbReference type="EC" id="3.1.13.5" evidence="6"/>
<dbReference type="SMART" id="SM00341">
    <property type="entry name" value="HRDC"/>
    <property type="match status" value="1"/>
</dbReference>
<name>A0ABV7L3Y8_9PROT</name>
<dbReference type="Gene3D" id="3.30.420.10">
    <property type="entry name" value="Ribonuclease H-like superfamily/Ribonuclease H"/>
    <property type="match status" value="1"/>
</dbReference>
<protein>
    <recommendedName>
        <fullName evidence="6">Ribonuclease D</fullName>
        <shortName evidence="6">RNase D</shortName>
        <ecNumber evidence="6">3.1.13.5</ecNumber>
    </recommendedName>
</protein>
<feature type="domain" description="HRDC" evidence="7">
    <location>
        <begin position="217"/>
        <end position="298"/>
    </location>
</feature>
<evidence type="ECO:0000256" key="4">
    <source>
        <dbReference type="ARBA" id="ARBA00022801"/>
    </source>
</evidence>
<dbReference type="EMBL" id="JBHRTR010000031">
    <property type="protein sequence ID" value="MFC3229095.1"/>
    <property type="molecule type" value="Genomic_DNA"/>
</dbReference>
<dbReference type="SUPFAM" id="SSF47819">
    <property type="entry name" value="HRDC-like"/>
    <property type="match status" value="2"/>
</dbReference>
<comment type="function">
    <text evidence="6">Exonuclease involved in the 3' processing of various precursor tRNAs. Initiates hydrolysis at the 3'-terminus of an RNA molecule and releases 5'-mononucleotides.</text>
</comment>
<dbReference type="Gene3D" id="1.10.150.80">
    <property type="entry name" value="HRDC domain"/>
    <property type="match status" value="1"/>
</dbReference>
<dbReference type="RefSeq" id="WP_379902980.1">
    <property type="nucleotide sequence ID" value="NZ_JBHRTR010000031.1"/>
</dbReference>
<dbReference type="PROSITE" id="PS50967">
    <property type="entry name" value="HRDC"/>
    <property type="match status" value="1"/>
</dbReference>
<dbReference type="InterPro" id="IPR010997">
    <property type="entry name" value="HRDC-like_sf"/>
</dbReference>
<comment type="cofactor">
    <cofactor evidence="6">
        <name>a divalent metal cation</name>
        <dbReference type="ChEBI" id="CHEBI:60240"/>
    </cofactor>
</comment>
<accession>A0ABV7L3Y8</accession>
<dbReference type="HAMAP" id="MF_01899">
    <property type="entry name" value="RNase_D"/>
    <property type="match status" value="1"/>
</dbReference>
<dbReference type="InterPro" id="IPR044876">
    <property type="entry name" value="HRDC_dom_sf"/>
</dbReference>
<keyword evidence="5 6" id="KW-0269">Exonuclease</keyword>
<keyword evidence="2 6" id="KW-0819">tRNA processing</keyword>
<dbReference type="InterPro" id="IPR002121">
    <property type="entry name" value="HRDC_dom"/>
</dbReference>
<dbReference type="InterPro" id="IPR036397">
    <property type="entry name" value="RNaseH_sf"/>
</dbReference>
<evidence type="ECO:0000256" key="3">
    <source>
        <dbReference type="ARBA" id="ARBA00022722"/>
    </source>
</evidence>
<comment type="caution">
    <text evidence="8">The sequence shown here is derived from an EMBL/GenBank/DDBJ whole genome shotgun (WGS) entry which is preliminary data.</text>
</comment>
<dbReference type="PANTHER" id="PTHR47649:SF1">
    <property type="entry name" value="RIBONUCLEASE D"/>
    <property type="match status" value="1"/>
</dbReference>
<keyword evidence="9" id="KW-1185">Reference proteome</keyword>
<evidence type="ECO:0000256" key="6">
    <source>
        <dbReference type="HAMAP-Rule" id="MF_01899"/>
    </source>
</evidence>
<reference evidence="9" key="1">
    <citation type="journal article" date="2019" name="Int. J. Syst. Evol. Microbiol.">
        <title>The Global Catalogue of Microorganisms (GCM) 10K type strain sequencing project: providing services to taxonomists for standard genome sequencing and annotation.</title>
        <authorList>
            <consortium name="The Broad Institute Genomics Platform"/>
            <consortium name="The Broad Institute Genome Sequencing Center for Infectious Disease"/>
            <person name="Wu L."/>
            <person name="Ma J."/>
        </authorList>
    </citation>
    <scope>NUCLEOTIDE SEQUENCE [LARGE SCALE GENOMIC DNA]</scope>
    <source>
        <strain evidence="9">KCTC 42964</strain>
    </source>
</reference>
<organism evidence="8 9">
    <name type="scientific">Marinibaculum pumilum</name>
    <dbReference type="NCBI Taxonomy" id="1766165"/>
    <lineage>
        <taxon>Bacteria</taxon>
        <taxon>Pseudomonadati</taxon>
        <taxon>Pseudomonadota</taxon>
        <taxon>Alphaproteobacteria</taxon>
        <taxon>Rhodospirillales</taxon>
        <taxon>Rhodospirillaceae</taxon>
        <taxon>Marinibaculum</taxon>
    </lineage>
</organism>
<comment type="catalytic activity">
    <reaction evidence="6">
        <text>Exonucleolytic cleavage that removes extra residues from the 3'-terminus of tRNA to produce 5'-mononucleotides.</text>
        <dbReference type="EC" id="3.1.13.5"/>
    </reaction>
</comment>
<evidence type="ECO:0000256" key="1">
    <source>
        <dbReference type="ARBA" id="ARBA00022490"/>
    </source>
</evidence>
<keyword evidence="3 6" id="KW-0540">Nuclease</keyword>
<evidence type="ECO:0000259" key="7">
    <source>
        <dbReference type="PROSITE" id="PS50967"/>
    </source>
</evidence>
<dbReference type="GO" id="GO:0033890">
    <property type="term" value="F:ribonuclease D activity"/>
    <property type="evidence" value="ECO:0007669"/>
    <property type="project" value="UniProtKB-EC"/>
</dbReference>